<dbReference type="GO" id="GO:0006979">
    <property type="term" value="P:response to oxidative stress"/>
    <property type="evidence" value="ECO:0007669"/>
    <property type="project" value="InterPro"/>
</dbReference>
<dbReference type="Proteomes" id="UP000320762">
    <property type="component" value="Unassembled WGS sequence"/>
</dbReference>
<gene>
    <name evidence="8" type="ORF">BD626DRAFT_489087</name>
</gene>
<dbReference type="CDD" id="cd09817">
    <property type="entry name" value="linoleate_diol_synthase_like"/>
    <property type="match status" value="1"/>
</dbReference>
<evidence type="ECO:0000256" key="2">
    <source>
        <dbReference type="ARBA" id="ARBA00022723"/>
    </source>
</evidence>
<dbReference type="Gene3D" id="1.10.640.10">
    <property type="entry name" value="Haem peroxidase domain superfamily, animal type"/>
    <property type="match status" value="2"/>
</dbReference>
<feature type="binding site" description="axial binding residue" evidence="6">
    <location>
        <position position="370"/>
    </location>
    <ligand>
        <name>heme b</name>
        <dbReference type="ChEBI" id="CHEBI:60344"/>
    </ligand>
    <ligandPart>
        <name>Fe</name>
        <dbReference type="ChEBI" id="CHEBI:18248"/>
    </ligandPart>
</feature>
<evidence type="ECO:0000256" key="5">
    <source>
        <dbReference type="ARBA" id="ARBA00023004"/>
    </source>
</evidence>
<sequence length="991" mass="110515">MESLKRRLSGVNDLKKGSTTTGNATTANATTNGPSANGSSTNASAAAGTSNGKYSAYIAATDQEPSIYREAKLFGGYQEPSTIAAAADFIRHKESLDDRKMLLEHGLNFIANVKSQSFQKAAQNEVIKMLYNDLPHPPATSLGNEYAWRKADGSYNNPDLPQLGKAGVPYSRSVAQTHPLPAHLLPDPGLIFDTVFRTNHQDVNINETSSYVDLSPLYGHDQATQDKVRDKKGFGMLHKDAFAEDRLLLLPPATCAILVCFSRNHNYIATKLLEINERQRWVDPSELVDDEKALMEQDEEIFQTARLINCGWFGSAVFADYVHCILGLVRQGSSWTLDPFSELRLEDHSVFERGKGNACSVEFNCLYRWHATTSVHDEAWVEKVMAKEFPDKKAEEITSNDFKMCAVKMMKEVGPDLTHWTFGNMQRQEDGSFKDEQLADILHNATETPAGAFRARGTPAVMRLHETMGIEQNRKWGVCSMNDFRRFLGLKPYATFLEWNSDPEIANAAKTLYGDIERLELYVGLQAEEAKPVVEGAGLCPGYTISRAILSDAVALTRGDRFFTHDFTPFNLTAWGFADCQRDDDAHGFGSVLARLFLRTLPGQFTEDSVYGFFPLMTPQAMGVVPAGYRGKEQQAKIAKIFQARDIAPGIVEYFKTTTEHLLSLHGCPLPGTRSYVIDIVRDVLRPLPALWVANELAGIQLKETTQSDGVYTVDEFYSMLAEIYEFIYLDIEPARVKTIECRVRKHVEELLGHISSHLNNTFPQKVIGAIMSKMPWAKPAKKSEHDELVRRLQQLAPSSSALADTILAIMVSVVDISLALTNVVNAYLGPHKRDEPCPPHVDAFAKAAKPQDLEGYILEALRHDPPVRCMQRVAVQNQIVENIHVKETGRVYLDVLAANEDEAVFPSASEDKYVLIDGSTSLLGQDLAMKIYAEVIGVIFSHDNVKRTIGQSGLLQRFRAHDRKALHYAYLDKNMVTSPWPVSMMMQFDA</sequence>
<accession>A0A550CL74</accession>
<dbReference type="SUPFAM" id="SSF48113">
    <property type="entry name" value="Heme-dependent peroxidases"/>
    <property type="match status" value="1"/>
</dbReference>
<dbReference type="InterPro" id="IPR034812">
    <property type="entry name" value="Ppo-like_N"/>
</dbReference>
<dbReference type="GO" id="GO:0051213">
    <property type="term" value="F:dioxygenase activity"/>
    <property type="evidence" value="ECO:0007669"/>
    <property type="project" value="UniProtKB-KW"/>
</dbReference>
<dbReference type="GO" id="GO:0006631">
    <property type="term" value="P:fatty acid metabolic process"/>
    <property type="evidence" value="ECO:0007669"/>
    <property type="project" value="UniProtKB-ARBA"/>
</dbReference>
<proteinExistence type="predicted"/>
<evidence type="ECO:0000256" key="6">
    <source>
        <dbReference type="PIRSR" id="PIRSR619791-2"/>
    </source>
</evidence>
<dbReference type="InterPro" id="IPR036396">
    <property type="entry name" value="Cyt_P450_sf"/>
</dbReference>
<dbReference type="SUPFAM" id="SSF48264">
    <property type="entry name" value="Cytochrome P450"/>
    <property type="match status" value="1"/>
</dbReference>
<reference evidence="8 9" key="1">
    <citation type="journal article" date="2019" name="New Phytol.">
        <title>Comparative genomics reveals unique wood-decay strategies and fruiting body development in the Schizophyllaceae.</title>
        <authorList>
            <person name="Almasi E."/>
            <person name="Sahu N."/>
            <person name="Krizsan K."/>
            <person name="Balint B."/>
            <person name="Kovacs G.M."/>
            <person name="Kiss B."/>
            <person name="Cseklye J."/>
            <person name="Drula E."/>
            <person name="Henrissat B."/>
            <person name="Nagy I."/>
            <person name="Chovatia M."/>
            <person name="Adam C."/>
            <person name="LaButti K."/>
            <person name="Lipzen A."/>
            <person name="Riley R."/>
            <person name="Grigoriev I.V."/>
            <person name="Nagy L.G."/>
        </authorList>
    </citation>
    <scope>NUCLEOTIDE SEQUENCE [LARGE SCALE GENOMIC DNA]</scope>
    <source>
        <strain evidence="8 9">NL-1724</strain>
    </source>
</reference>
<dbReference type="PROSITE" id="PS50292">
    <property type="entry name" value="PEROXIDASE_3"/>
    <property type="match status" value="1"/>
</dbReference>
<feature type="region of interest" description="Disordered" evidence="7">
    <location>
        <begin position="1"/>
        <end position="46"/>
    </location>
</feature>
<dbReference type="AlphaFoldDB" id="A0A550CL74"/>
<dbReference type="InterPro" id="IPR050783">
    <property type="entry name" value="Oxylipin_biosynth_metab"/>
</dbReference>
<name>A0A550CL74_9AGAR</name>
<keyword evidence="4" id="KW-0560">Oxidoreductase</keyword>
<keyword evidence="5 6" id="KW-0408">Iron</keyword>
<dbReference type="InterPro" id="IPR019791">
    <property type="entry name" value="Haem_peroxidase_animal"/>
</dbReference>
<keyword evidence="9" id="KW-1185">Reference proteome</keyword>
<organism evidence="8 9">
    <name type="scientific">Schizophyllum amplum</name>
    <dbReference type="NCBI Taxonomy" id="97359"/>
    <lineage>
        <taxon>Eukaryota</taxon>
        <taxon>Fungi</taxon>
        <taxon>Dikarya</taxon>
        <taxon>Basidiomycota</taxon>
        <taxon>Agaricomycotina</taxon>
        <taxon>Agaricomycetes</taxon>
        <taxon>Agaricomycetidae</taxon>
        <taxon>Agaricales</taxon>
        <taxon>Schizophyllaceae</taxon>
        <taxon>Schizophyllum</taxon>
    </lineage>
</organism>
<dbReference type="GO" id="GO:0020037">
    <property type="term" value="F:heme binding"/>
    <property type="evidence" value="ECO:0007669"/>
    <property type="project" value="InterPro"/>
</dbReference>
<dbReference type="PANTHER" id="PTHR11903">
    <property type="entry name" value="PROSTAGLANDIN G/H SYNTHASE"/>
    <property type="match status" value="1"/>
</dbReference>
<protein>
    <submittedName>
        <fullName evidence="8">Heme peroxidase</fullName>
    </submittedName>
</protein>
<keyword evidence="3" id="KW-0223">Dioxygenase</keyword>
<evidence type="ECO:0000313" key="9">
    <source>
        <dbReference type="Proteomes" id="UP000320762"/>
    </source>
</evidence>
<dbReference type="PANTHER" id="PTHR11903:SF37">
    <property type="entry name" value="PSI-PRODUCING OXYGENASE A"/>
    <property type="match status" value="1"/>
</dbReference>
<keyword evidence="2 6" id="KW-0479">Metal-binding</keyword>
<dbReference type="GO" id="GO:0005506">
    <property type="term" value="F:iron ion binding"/>
    <property type="evidence" value="ECO:0007669"/>
    <property type="project" value="InterPro"/>
</dbReference>
<dbReference type="InterPro" id="IPR010255">
    <property type="entry name" value="Haem_peroxidase_sf"/>
</dbReference>
<evidence type="ECO:0000256" key="1">
    <source>
        <dbReference type="ARBA" id="ARBA00022617"/>
    </source>
</evidence>
<keyword evidence="1 6" id="KW-0349">Heme</keyword>
<dbReference type="GO" id="GO:0016705">
    <property type="term" value="F:oxidoreductase activity, acting on paired donors, with incorporation or reduction of molecular oxygen"/>
    <property type="evidence" value="ECO:0007669"/>
    <property type="project" value="InterPro"/>
</dbReference>
<dbReference type="Gene3D" id="1.10.630.10">
    <property type="entry name" value="Cytochrome P450"/>
    <property type="match status" value="1"/>
</dbReference>
<dbReference type="InterPro" id="IPR037120">
    <property type="entry name" value="Haem_peroxidase_sf_animal"/>
</dbReference>
<evidence type="ECO:0000313" key="8">
    <source>
        <dbReference type="EMBL" id="TRM65543.1"/>
    </source>
</evidence>
<evidence type="ECO:0000256" key="4">
    <source>
        <dbReference type="ARBA" id="ARBA00023002"/>
    </source>
</evidence>
<dbReference type="EMBL" id="VDMD01000005">
    <property type="protein sequence ID" value="TRM65543.1"/>
    <property type="molecule type" value="Genomic_DNA"/>
</dbReference>
<dbReference type="GO" id="GO:0004601">
    <property type="term" value="F:peroxidase activity"/>
    <property type="evidence" value="ECO:0007669"/>
    <property type="project" value="UniProtKB-KW"/>
</dbReference>
<evidence type="ECO:0000256" key="3">
    <source>
        <dbReference type="ARBA" id="ARBA00022964"/>
    </source>
</evidence>
<evidence type="ECO:0000256" key="7">
    <source>
        <dbReference type="SAM" id="MobiDB-lite"/>
    </source>
</evidence>
<dbReference type="OrthoDB" id="823504at2759"/>
<keyword evidence="8" id="KW-0575">Peroxidase</keyword>
<dbReference type="GO" id="GO:0004497">
    <property type="term" value="F:monooxygenase activity"/>
    <property type="evidence" value="ECO:0007669"/>
    <property type="project" value="InterPro"/>
</dbReference>
<comment type="caution">
    <text evidence="8">The sequence shown here is derived from an EMBL/GenBank/DDBJ whole genome shotgun (WGS) entry which is preliminary data.</text>
</comment>
<dbReference type="STRING" id="97359.A0A550CL74"/>
<dbReference type="Pfam" id="PF03098">
    <property type="entry name" value="An_peroxidase"/>
    <property type="match status" value="1"/>
</dbReference>
<feature type="compositionally biased region" description="Low complexity" evidence="7">
    <location>
        <begin position="17"/>
        <end position="46"/>
    </location>
</feature>